<gene>
    <name evidence="1" type="ORF">PCOR1329_LOCUS51056</name>
</gene>
<reference evidence="1" key="1">
    <citation type="submission" date="2023-10" db="EMBL/GenBank/DDBJ databases">
        <authorList>
            <person name="Chen Y."/>
            <person name="Shah S."/>
            <person name="Dougan E. K."/>
            <person name="Thang M."/>
            <person name="Chan C."/>
        </authorList>
    </citation>
    <scope>NUCLEOTIDE SEQUENCE [LARGE SCALE GENOMIC DNA]</scope>
</reference>
<keyword evidence="2" id="KW-1185">Reference proteome</keyword>
<accession>A0ABN9URS7</accession>
<name>A0ABN9URS7_9DINO</name>
<sequence>MELCKAVDFDADGALKRSECSVRAWSSGDAAKAGCLTEPPEVISNYTDCITSVKGWLGEDGVDLCLKRQFAAVSRQVACLEKSRYPFYRRDGLNWEKPPSVKKAVELCKAADFDVDVALKRSECMVRAWSSGDTAKAGCLTEPLDVISNYTDCITSVKGWLGEDGVDLCLKRQFATVSRQVACLEKSYYPFYRRDGLNWEKPPSVEKAKELCKAVDFDADVALKRSECSVRAWSSGDAAKAGCLTEPLEVISNYTDCITSVKGWLGEDGVDLCLKRQFALHHQCEGMAWRGWSGPLFEAAI</sequence>
<proteinExistence type="predicted"/>
<protein>
    <submittedName>
        <fullName evidence="1">Uncharacterized protein</fullName>
    </submittedName>
</protein>
<organism evidence="1 2">
    <name type="scientific">Prorocentrum cordatum</name>
    <dbReference type="NCBI Taxonomy" id="2364126"/>
    <lineage>
        <taxon>Eukaryota</taxon>
        <taxon>Sar</taxon>
        <taxon>Alveolata</taxon>
        <taxon>Dinophyceae</taxon>
        <taxon>Prorocentrales</taxon>
        <taxon>Prorocentraceae</taxon>
        <taxon>Prorocentrum</taxon>
    </lineage>
</organism>
<comment type="caution">
    <text evidence="1">The sequence shown here is derived from an EMBL/GenBank/DDBJ whole genome shotgun (WGS) entry which is preliminary data.</text>
</comment>
<dbReference type="Proteomes" id="UP001189429">
    <property type="component" value="Unassembled WGS sequence"/>
</dbReference>
<evidence type="ECO:0000313" key="2">
    <source>
        <dbReference type="Proteomes" id="UP001189429"/>
    </source>
</evidence>
<evidence type="ECO:0000313" key="1">
    <source>
        <dbReference type="EMBL" id="CAK0862713.1"/>
    </source>
</evidence>
<dbReference type="EMBL" id="CAUYUJ010016188">
    <property type="protein sequence ID" value="CAK0862713.1"/>
    <property type="molecule type" value="Genomic_DNA"/>
</dbReference>